<dbReference type="EMBL" id="BHVO01000005">
    <property type="protein sequence ID" value="GCA69095.1"/>
    <property type="molecule type" value="Genomic_DNA"/>
</dbReference>
<evidence type="ECO:0000256" key="1">
    <source>
        <dbReference type="SAM" id="MobiDB-lite"/>
    </source>
</evidence>
<sequence>MRGRPGGNPDLVKHQFSTEREEPCSAKLTLRLPPSQYAKLKEIDNWQEKVRGVIASLVEQESETDGLGK</sequence>
<dbReference type="RefSeq" id="WP_039899715.1">
    <property type="nucleotide sequence ID" value="NZ_BHVO01000005.1"/>
</dbReference>
<dbReference type="AlphaFoldDB" id="A0A5A5R3C9"/>
<proteinExistence type="predicted"/>
<evidence type="ECO:0000313" key="3">
    <source>
        <dbReference type="Proteomes" id="UP000323569"/>
    </source>
</evidence>
<name>A0A5A5R3C9_MICAE</name>
<protein>
    <submittedName>
        <fullName evidence="2">Uncharacterized protein</fullName>
    </submittedName>
</protein>
<comment type="caution">
    <text evidence="2">The sequence shown here is derived from an EMBL/GenBank/DDBJ whole genome shotgun (WGS) entry which is preliminary data.</text>
</comment>
<organism evidence="2 3">
    <name type="scientific">Microcystis aeruginosa NIES-2519</name>
    <dbReference type="NCBI Taxonomy" id="2303981"/>
    <lineage>
        <taxon>Bacteria</taxon>
        <taxon>Bacillati</taxon>
        <taxon>Cyanobacteriota</taxon>
        <taxon>Cyanophyceae</taxon>
        <taxon>Oscillatoriophycideae</taxon>
        <taxon>Chroococcales</taxon>
        <taxon>Microcystaceae</taxon>
        <taxon>Microcystis</taxon>
    </lineage>
</organism>
<reference evidence="2 3" key="1">
    <citation type="submission" date="2018-09" db="EMBL/GenBank/DDBJ databases">
        <title>Evolutionary history of phycoerythrin pigmentation in the water bloom-forming cyanobacterium Microcystis aeruginosa.</title>
        <authorList>
            <person name="Tanabe Y."/>
            <person name="Tanabe Y."/>
            <person name="Yamaguchi H."/>
        </authorList>
    </citation>
    <scope>NUCLEOTIDE SEQUENCE [LARGE SCALE GENOMIC DNA]</scope>
    <source>
        <strain evidence="2 3">NIES-2519</strain>
    </source>
</reference>
<accession>A0A5A5R3C9</accession>
<feature type="compositionally biased region" description="Basic and acidic residues" evidence="1">
    <location>
        <begin position="11"/>
        <end position="20"/>
    </location>
</feature>
<dbReference type="Proteomes" id="UP000323569">
    <property type="component" value="Unassembled WGS sequence"/>
</dbReference>
<gene>
    <name evidence="2" type="ORF">MiYa_00617</name>
</gene>
<feature type="region of interest" description="Disordered" evidence="1">
    <location>
        <begin position="1"/>
        <end position="20"/>
    </location>
</feature>
<evidence type="ECO:0000313" key="2">
    <source>
        <dbReference type="EMBL" id="GCA69095.1"/>
    </source>
</evidence>